<proteinExistence type="predicted"/>
<dbReference type="Pfam" id="PF19420">
    <property type="entry name" value="DDAH_eukar"/>
    <property type="match status" value="1"/>
</dbReference>
<gene>
    <name evidence="1" type="ORF">CAMP_LOCUS5175</name>
</gene>
<protein>
    <recommendedName>
        <fullName evidence="3">Amidinotransferase</fullName>
    </recommendedName>
</protein>
<keyword evidence="2" id="KW-1185">Reference proteome</keyword>
<dbReference type="OrthoDB" id="5912827at2759"/>
<dbReference type="AlphaFoldDB" id="A0A9P1MXI6"/>
<comment type="caution">
    <text evidence="1">The sequence shown here is derived from an EMBL/GenBank/DDBJ whole genome shotgun (WGS) entry which is preliminary data.</text>
</comment>
<sequence length="277" mass="31063">MSDSSEMAGKSAAHLIKRVLMVPPKHFTVEYTINPWMGGVVDQKKAFAQWEGLKNAIEKEGVQVLTMDQTKGLPDQVFVCNSGLVYNNKVYLSRFRHKERSGEQPLYLEWFKKNGIETIGEGYEEVFEGGGDAVFSDPKTLWAGYGERSSKNVYEKVQKLGTFETVLCDMILPNFYHLDTCFAPVDENTAIYYPPAFSDRTNQEILKRLPNSIAVSEKEANAFVCNAITIRNTVISPIGVEEKTKKSLEKLGKSVTEVDMSEFMKSGGACQCLVLRL</sequence>
<dbReference type="EMBL" id="CANHGI010000002">
    <property type="protein sequence ID" value="CAI5442538.1"/>
    <property type="molecule type" value="Genomic_DNA"/>
</dbReference>
<evidence type="ECO:0000313" key="1">
    <source>
        <dbReference type="EMBL" id="CAI5442538.1"/>
    </source>
</evidence>
<dbReference type="Gene3D" id="3.75.10.10">
    <property type="entry name" value="L-arginine/glycine Amidinotransferase, Chain A"/>
    <property type="match status" value="1"/>
</dbReference>
<dbReference type="PANTHER" id="PTHR47271">
    <property type="entry name" value="ARGININE DEIMINASE"/>
    <property type="match status" value="1"/>
</dbReference>
<dbReference type="GO" id="GO:0016990">
    <property type="term" value="F:arginine deiminase activity"/>
    <property type="evidence" value="ECO:0007669"/>
    <property type="project" value="TreeGrafter"/>
</dbReference>
<reference evidence="1" key="1">
    <citation type="submission" date="2022-11" db="EMBL/GenBank/DDBJ databases">
        <authorList>
            <person name="Kikuchi T."/>
        </authorList>
    </citation>
    <scope>NUCLEOTIDE SEQUENCE</scope>
    <source>
        <strain evidence="1">PS1010</strain>
    </source>
</reference>
<dbReference type="SUPFAM" id="SSF55909">
    <property type="entry name" value="Pentein"/>
    <property type="match status" value="1"/>
</dbReference>
<organism evidence="1 2">
    <name type="scientific">Caenorhabditis angaria</name>
    <dbReference type="NCBI Taxonomy" id="860376"/>
    <lineage>
        <taxon>Eukaryota</taxon>
        <taxon>Metazoa</taxon>
        <taxon>Ecdysozoa</taxon>
        <taxon>Nematoda</taxon>
        <taxon>Chromadorea</taxon>
        <taxon>Rhabditida</taxon>
        <taxon>Rhabditina</taxon>
        <taxon>Rhabditomorpha</taxon>
        <taxon>Rhabditoidea</taxon>
        <taxon>Rhabditidae</taxon>
        <taxon>Peloderinae</taxon>
        <taxon>Caenorhabditis</taxon>
    </lineage>
</organism>
<dbReference type="GO" id="GO:0019546">
    <property type="term" value="P:L-arginine deiminase pathway"/>
    <property type="evidence" value="ECO:0007669"/>
    <property type="project" value="TreeGrafter"/>
</dbReference>
<evidence type="ECO:0000313" key="2">
    <source>
        <dbReference type="Proteomes" id="UP001152747"/>
    </source>
</evidence>
<evidence type="ECO:0008006" key="3">
    <source>
        <dbReference type="Google" id="ProtNLM"/>
    </source>
</evidence>
<name>A0A9P1MXI6_9PELO</name>
<dbReference type="PANTHER" id="PTHR47271:SF2">
    <property type="entry name" value="ARGININE DEIMINASE"/>
    <property type="match status" value="1"/>
</dbReference>
<accession>A0A9P1MXI6</accession>
<dbReference type="Proteomes" id="UP001152747">
    <property type="component" value="Unassembled WGS sequence"/>
</dbReference>